<feature type="compositionally biased region" description="Basic residues" evidence="1">
    <location>
        <begin position="1"/>
        <end position="11"/>
    </location>
</feature>
<name>A0AAE0ZJY5_9GAST</name>
<accession>A0AAE0ZJY5</accession>
<sequence length="78" mass="8822">MDHNTPRIKAKDRRDTDHSRWTCSDQGKVNIVLVIRERGSSPVQILTIRLAISGHLEEVTITGVSGRVNKDTTDLTRR</sequence>
<evidence type="ECO:0000313" key="3">
    <source>
        <dbReference type="Proteomes" id="UP001283361"/>
    </source>
</evidence>
<proteinExistence type="predicted"/>
<dbReference type="AlphaFoldDB" id="A0AAE0ZJY5"/>
<dbReference type="EMBL" id="JAWDGP010003810">
    <property type="protein sequence ID" value="KAK3770575.1"/>
    <property type="molecule type" value="Genomic_DNA"/>
</dbReference>
<organism evidence="2 3">
    <name type="scientific">Elysia crispata</name>
    <name type="common">lettuce slug</name>
    <dbReference type="NCBI Taxonomy" id="231223"/>
    <lineage>
        <taxon>Eukaryota</taxon>
        <taxon>Metazoa</taxon>
        <taxon>Spiralia</taxon>
        <taxon>Lophotrochozoa</taxon>
        <taxon>Mollusca</taxon>
        <taxon>Gastropoda</taxon>
        <taxon>Heterobranchia</taxon>
        <taxon>Euthyneura</taxon>
        <taxon>Panpulmonata</taxon>
        <taxon>Sacoglossa</taxon>
        <taxon>Placobranchoidea</taxon>
        <taxon>Plakobranchidae</taxon>
        <taxon>Elysia</taxon>
    </lineage>
</organism>
<comment type="caution">
    <text evidence="2">The sequence shown here is derived from an EMBL/GenBank/DDBJ whole genome shotgun (WGS) entry which is preliminary data.</text>
</comment>
<dbReference type="Proteomes" id="UP001283361">
    <property type="component" value="Unassembled WGS sequence"/>
</dbReference>
<evidence type="ECO:0000256" key="1">
    <source>
        <dbReference type="SAM" id="MobiDB-lite"/>
    </source>
</evidence>
<feature type="region of interest" description="Disordered" evidence="1">
    <location>
        <begin position="1"/>
        <end position="21"/>
    </location>
</feature>
<gene>
    <name evidence="2" type="ORF">RRG08_005947</name>
</gene>
<keyword evidence="3" id="KW-1185">Reference proteome</keyword>
<protein>
    <submittedName>
        <fullName evidence="2">Uncharacterized protein</fullName>
    </submittedName>
</protein>
<evidence type="ECO:0000313" key="2">
    <source>
        <dbReference type="EMBL" id="KAK3770575.1"/>
    </source>
</evidence>
<reference evidence="2" key="1">
    <citation type="journal article" date="2023" name="G3 (Bethesda)">
        <title>A reference genome for the long-term kleptoplast-retaining sea slug Elysia crispata morphotype clarki.</title>
        <authorList>
            <person name="Eastman K.E."/>
            <person name="Pendleton A.L."/>
            <person name="Shaikh M.A."/>
            <person name="Suttiyut T."/>
            <person name="Ogas R."/>
            <person name="Tomko P."/>
            <person name="Gavelis G."/>
            <person name="Widhalm J.R."/>
            <person name="Wisecaver J.H."/>
        </authorList>
    </citation>
    <scope>NUCLEOTIDE SEQUENCE</scope>
    <source>
        <strain evidence="2">ECLA1</strain>
    </source>
</reference>